<dbReference type="PANTHER" id="PTHR43649">
    <property type="entry name" value="ARABINOSE-BINDING PROTEIN-RELATED"/>
    <property type="match status" value="1"/>
</dbReference>
<feature type="chain" id="PRO_5046949406" evidence="1">
    <location>
        <begin position="20"/>
        <end position="447"/>
    </location>
</feature>
<dbReference type="SUPFAM" id="SSF53850">
    <property type="entry name" value="Periplasmic binding protein-like II"/>
    <property type="match status" value="1"/>
</dbReference>
<protein>
    <submittedName>
        <fullName evidence="2">ABC transporter substrate-binding protein</fullName>
    </submittedName>
</protein>
<dbReference type="Proteomes" id="UP001595847">
    <property type="component" value="Unassembled WGS sequence"/>
</dbReference>
<dbReference type="PROSITE" id="PS51318">
    <property type="entry name" value="TAT"/>
    <property type="match status" value="1"/>
</dbReference>
<dbReference type="PANTHER" id="PTHR43649:SF12">
    <property type="entry name" value="DIACETYLCHITOBIOSE BINDING PROTEIN DASA"/>
    <property type="match status" value="1"/>
</dbReference>
<evidence type="ECO:0000313" key="2">
    <source>
        <dbReference type="EMBL" id="MFC3995248.1"/>
    </source>
</evidence>
<evidence type="ECO:0000313" key="3">
    <source>
        <dbReference type="Proteomes" id="UP001595847"/>
    </source>
</evidence>
<proteinExistence type="predicted"/>
<dbReference type="EMBL" id="JBHSBH010000004">
    <property type="protein sequence ID" value="MFC3995248.1"/>
    <property type="molecule type" value="Genomic_DNA"/>
</dbReference>
<name>A0ABV8FJK5_9ACTN</name>
<dbReference type="InterPro" id="IPR050490">
    <property type="entry name" value="Bact_solute-bd_prot1"/>
</dbReference>
<dbReference type="Pfam" id="PF13416">
    <property type="entry name" value="SBP_bac_8"/>
    <property type="match status" value="1"/>
</dbReference>
<feature type="signal peptide" evidence="1">
    <location>
        <begin position="1"/>
        <end position="19"/>
    </location>
</feature>
<dbReference type="RefSeq" id="WP_378530203.1">
    <property type="nucleotide sequence ID" value="NZ_JBHSBH010000004.1"/>
</dbReference>
<dbReference type="InterPro" id="IPR006311">
    <property type="entry name" value="TAT_signal"/>
</dbReference>
<dbReference type="Gene3D" id="3.40.190.10">
    <property type="entry name" value="Periplasmic binding protein-like II"/>
    <property type="match status" value="2"/>
</dbReference>
<reference evidence="3" key="1">
    <citation type="journal article" date="2019" name="Int. J. Syst. Evol. Microbiol.">
        <title>The Global Catalogue of Microorganisms (GCM) 10K type strain sequencing project: providing services to taxonomists for standard genome sequencing and annotation.</title>
        <authorList>
            <consortium name="The Broad Institute Genomics Platform"/>
            <consortium name="The Broad Institute Genome Sequencing Center for Infectious Disease"/>
            <person name="Wu L."/>
            <person name="Ma J."/>
        </authorList>
    </citation>
    <scope>NUCLEOTIDE SEQUENCE [LARGE SCALE GENOMIC DNA]</scope>
    <source>
        <strain evidence="3">TBRC 1826</strain>
    </source>
</reference>
<organism evidence="2 3">
    <name type="scientific">Nocardiopsis sediminis</name>
    <dbReference type="NCBI Taxonomy" id="1778267"/>
    <lineage>
        <taxon>Bacteria</taxon>
        <taxon>Bacillati</taxon>
        <taxon>Actinomycetota</taxon>
        <taxon>Actinomycetes</taxon>
        <taxon>Streptosporangiales</taxon>
        <taxon>Nocardiopsidaceae</taxon>
        <taxon>Nocardiopsis</taxon>
    </lineage>
</organism>
<accession>A0ABV8FJK5</accession>
<sequence length="447" mass="48850">MSRHFTRRNFLQASGSAFAGAVLLGGCGGSSSSSTVQYWGAFPSTETEDYFRENYIDAFNAISDENQVEMSVRQLTELAQQTDQAVSAGQAPDIVYSPGPSTVVGYAAGAKILELNDYAGGYGWRDALLPWAYELSQVDNTFYSLPTSYGSMVLYYNPATFEEHGWEPPTTKAEFEALCADAKREGLIPVGAGNSGYQAQTEWYLTAFLNMAVGPITLYETLTSGLDWDNDAVVEAITMYKEQLDNGWWGGDTERYFTNTDPDMLTGLANGDVAMYISGTWSFGSMSTFFTDGAEWDWAPLPSLSSDVEPGVFPLAIGTSLSISASTQNGDSAAEFLDFMVNDPERSLSYLAATGENPPPINITEDQFPEDADERSVRLYQAIPESANLGYTSWTFLPPRSNAYFFEEFDRVITGDVEPRAYCEGLAAEFTAEVGERAVPTPFTPEG</sequence>
<gene>
    <name evidence="2" type="ORF">ACFOVU_04955</name>
</gene>
<dbReference type="PROSITE" id="PS51257">
    <property type="entry name" value="PROKAR_LIPOPROTEIN"/>
    <property type="match status" value="1"/>
</dbReference>
<comment type="caution">
    <text evidence="2">The sequence shown here is derived from an EMBL/GenBank/DDBJ whole genome shotgun (WGS) entry which is preliminary data.</text>
</comment>
<keyword evidence="1" id="KW-0732">Signal</keyword>
<keyword evidence="3" id="KW-1185">Reference proteome</keyword>
<dbReference type="InterPro" id="IPR006059">
    <property type="entry name" value="SBP"/>
</dbReference>
<evidence type="ECO:0000256" key="1">
    <source>
        <dbReference type="SAM" id="SignalP"/>
    </source>
</evidence>